<name>A0ABQ7Q1I2_PLUXY</name>
<comment type="caution">
    <text evidence="2">The sequence shown here is derived from an EMBL/GenBank/DDBJ whole genome shotgun (WGS) entry which is preliminary data.</text>
</comment>
<feature type="region of interest" description="Disordered" evidence="1">
    <location>
        <begin position="181"/>
        <end position="206"/>
    </location>
</feature>
<dbReference type="EMBL" id="JAHIBW010000023">
    <property type="protein sequence ID" value="KAG7298818.1"/>
    <property type="molecule type" value="Genomic_DNA"/>
</dbReference>
<evidence type="ECO:0000313" key="3">
    <source>
        <dbReference type="Proteomes" id="UP000823941"/>
    </source>
</evidence>
<evidence type="ECO:0000313" key="2">
    <source>
        <dbReference type="EMBL" id="KAG7298818.1"/>
    </source>
</evidence>
<sequence length="307" mass="35180">MSPNVNMETFNPPTTLQEAVNLIKYMKTTHKQEIFKLKETSHKQAEIIKKLEATRKMELEYLSSELHKYEVNLALRTESVTKELALKDEIINKQAEIIESLKNKLKEYDNQMKDIPVPEITILSVDSNSDSGIAMDSNDSINHGDITGKPEAKLRKCRRFAESINFLRRVDFSPIKYKPSQRDITVKPSKKDESRKNSLDTSPPNCKRVDRLLSVDKLVSDYERPKSADPCFSDCSLEPIILRPKQINDSMNNHFSDDASEDTSEEVFNRVMTRSSVRRSVKANPKYKKINRTKSKLLGQVKVSIGD</sequence>
<dbReference type="Proteomes" id="UP000823941">
    <property type="component" value="Chromosome 23"/>
</dbReference>
<feature type="compositionally biased region" description="Basic and acidic residues" evidence="1">
    <location>
        <begin position="181"/>
        <end position="198"/>
    </location>
</feature>
<organism evidence="2 3">
    <name type="scientific">Plutella xylostella</name>
    <name type="common">Diamondback moth</name>
    <name type="synonym">Plutella maculipennis</name>
    <dbReference type="NCBI Taxonomy" id="51655"/>
    <lineage>
        <taxon>Eukaryota</taxon>
        <taxon>Metazoa</taxon>
        <taxon>Ecdysozoa</taxon>
        <taxon>Arthropoda</taxon>
        <taxon>Hexapoda</taxon>
        <taxon>Insecta</taxon>
        <taxon>Pterygota</taxon>
        <taxon>Neoptera</taxon>
        <taxon>Endopterygota</taxon>
        <taxon>Lepidoptera</taxon>
        <taxon>Glossata</taxon>
        <taxon>Ditrysia</taxon>
        <taxon>Yponomeutoidea</taxon>
        <taxon>Plutellidae</taxon>
        <taxon>Plutella</taxon>
    </lineage>
</organism>
<gene>
    <name evidence="2" type="ORF">JYU34_017258</name>
</gene>
<evidence type="ECO:0000256" key="1">
    <source>
        <dbReference type="SAM" id="MobiDB-lite"/>
    </source>
</evidence>
<keyword evidence="3" id="KW-1185">Reference proteome</keyword>
<accession>A0ABQ7Q1I2</accession>
<reference evidence="2 3" key="1">
    <citation type="submission" date="2021-06" db="EMBL/GenBank/DDBJ databases">
        <title>A haploid diamondback moth (Plutella xylostella L.) genome assembly resolves 31 chromosomes and identifies a diamide resistance mutation.</title>
        <authorList>
            <person name="Ward C.M."/>
            <person name="Perry K.D."/>
            <person name="Baker G."/>
            <person name="Powis K."/>
            <person name="Heckel D.G."/>
            <person name="Baxter S.W."/>
        </authorList>
    </citation>
    <scope>NUCLEOTIDE SEQUENCE [LARGE SCALE GENOMIC DNA]</scope>
    <source>
        <strain evidence="2 3">LV</strain>
        <tissue evidence="2">Single pupa</tissue>
    </source>
</reference>
<protein>
    <recommendedName>
        <fullName evidence="4">Shugoshin C-terminal domain-containing protein</fullName>
    </recommendedName>
</protein>
<proteinExistence type="predicted"/>
<evidence type="ECO:0008006" key="4">
    <source>
        <dbReference type="Google" id="ProtNLM"/>
    </source>
</evidence>